<name>A0A6N6MGM6_9FLAO</name>
<accession>A0A6N6MGM6</accession>
<evidence type="ECO:0000313" key="1">
    <source>
        <dbReference type="EMBL" id="KAB1069034.1"/>
    </source>
</evidence>
<sequence>MSASKPNPPEWRHHLNTEYIYIDFSGLSSDHEILDQIELAVAMGLERPDKSVRAMVSIKGARTNHGTTRQMAVLGKKVQPKIKRSVIVGSNGFMALLVKIYTSNTGSKIKYFTDSNVALDYLTSD</sequence>
<keyword evidence="2" id="KW-1185">Reference proteome</keyword>
<evidence type="ECO:0000313" key="2">
    <source>
        <dbReference type="Proteomes" id="UP000441333"/>
    </source>
</evidence>
<dbReference type="EMBL" id="WAAT01000028">
    <property type="protein sequence ID" value="KAB1069034.1"/>
    <property type="molecule type" value="Genomic_DNA"/>
</dbReference>
<dbReference type="RefSeq" id="WP_150937285.1">
    <property type="nucleotide sequence ID" value="NZ_WAAT01000028.1"/>
</dbReference>
<comment type="caution">
    <text evidence="1">The sequence shown here is derived from an EMBL/GenBank/DDBJ whole genome shotgun (WGS) entry which is preliminary data.</text>
</comment>
<dbReference type="Proteomes" id="UP000441333">
    <property type="component" value="Unassembled WGS sequence"/>
</dbReference>
<evidence type="ECO:0008006" key="3">
    <source>
        <dbReference type="Google" id="ProtNLM"/>
    </source>
</evidence>
<protein>
    <recommendedName>
        <fullName evidence="3">STAS/SEC14 domain-containing protein</fullName>
    </recommendedName>
</protein>
<reference evidence="1 2" key="1">
    <citation type="submission" date="2019-09" db="EMBL/GenBank/DDBJ databases">
        <authorList>
            <person name="Cao W.R."/>
        </authorList>
    </citation>
    <scope>NUCLEOTIDE SEQUENCE [LARGE SCALE GENOMIC DNA]</scope>
    <source>
        <strain evidence="1 2">B1N29</strain>
    </source>
</reference>
<gene>
    <name evidence="1" type="ORF">F6U93_04580</name>
</gene>
<proteinExistence type="predicted"/>
<dbReference type="AlphaFoldDB" id="A0A6N6MGM6"/>
<organism evidence="1 2">
    <name type="scientific">Pseudotamlana haliotis</name>
    <dbReference type="NCBI Taxonomy" id="2614804"/>
    <lineage>
        <taxon>Bacteria</taxon>
        <taxon>Pseudomonadati</taxon>
        <taxon>Bacteroidota</taxon>
        <taxon>Flavobacteriia</taxon>
        <taxon>Flavobacteriales</taxon>
        <taxon>Flavobacteriaceae</taxon>
        <taxon>Pseudotamlana</taxon>
    </lineage>
</organism>